<organism evidence="1 2">
    <name type="scientific">Kaistella chaponensis</name>
    <dbReference type="NCBI Taxonomy" id="713588"/>
    <lineage>
        <taxon>Bacteria</taxon>
        <taxon>Pseudomonadati</taxon>
        <taxon>Bacteroidota</taxon>
        <taxon>Flavobacteriia</taxon>
        <taxon>Flavobacteriales</taxon>
        <taxon>Weeksellaceae</taxon>
        <taxon>Chryseobacterium group</taxon>
        <taxon>Kaistella</taxon>
    </lineage>
</organism>
<accession>A0A1N7J4Y4</accession>
<gene>
    <name evidence="1" type="ORF">SAMN05421789_101102</name>
</gene>
<protein>
    <submittedName>
        <fullName evidence="1">Uncharacterized protein</fullName>
    </submittedName>
</protein>
<dbReference type="AlphaFoldDB" id="A0A1N7J4Y4"/>
<dbReference type="OrthoDB" id="1242093at2"/>
<evidence type="ECO:0000313" key="1">
    <source>
        <dbReference type="EMBL" id="SIS44374.1"/>
    </source>
</evidence>
<dbReference type="Proteomes" id="UP000185839">
    <property type="component" value="Unassembled WGS sequence"/>
</dbReference>
<reference evidence="2" key="1">
    <citation type="submission" date="2017-01" db="EMBL/GenBank/DDBJ databases">
        <authorList>
            <person name="Varghese N."/>
            <person name="Submissions S."/>
        </authorList>
    </citation>
    <scope>NUCLEOTIDE SEQUENCE [LARGE SCALE GENOMIC DNA]</scope>
    <source>
        <strain evidence="2">DSM 23145</strain>
    </source>
</reference>
<keyword evidence="2" id="KW-1185">Reference proteome</keyword>
<proteinExistence type="predicted"/>
<dbReference type="RefSeq" id="WP_076384285.1">
    <property type="nucleotide sequence ID" value="NZ_FTOI01000001.1"/>
</dbReference>
<sequence>MKKEMATRNFNLTDGVLKQKADEFLLLMDRDAQEFSERGYNSAAKTAYMAAIEVVNSFSSDETLEGEKMILTENKNAARRILEKSMRTIFNMAANKFGLQSAQYRAFGPGDISQQPDAELARTYKVMVKAANKTLADLSSEGLSQENITALIEQGTHFDETIDALAEGISDRDIATESRVEALNNLYALLSKYAGIGQDIFYETNEAKYNDYVIYDTPSGMPPEVPVV</sequence>
<evidence type="ECO:0000313" key="2">
    <source>
        <dbReference type="Proteomes" id="UP000185839"/>
    </source>
</evidence>
<dbReference type="EMBL" id="FTOI01000001">
    <property type="protein sequence ID" value="SIS44374.1"/>
    <property type="molecule type" value="Genomic_DNA"/>
</dbReference>
<name>A0A1N7J4Y4_9FLAO</name>